<evidence type="ECO:0000313" key="2">
    <source>
        <dbReference type="Proteomes" id="UP001153076"/>
    </source>
</evidence>
<gene>
    <name evidence="1" type="ORF">Cgig2_004351</name>
</gene>
<dbReference type="Proteomes" id="UP001153076">
    <property type="component" value="Unassembled WGS sequence"/>
</dbReference>
<sequence>MVKSEFGIIRVTKSCLCKLGMIDLHRDAYIEGKKCGVDVPEYFGFAFCPPGSKKKLPSESDEDWRNLVSIWEYDGGKISIYMVALSTPTMYTFIVQQLQSSQAGPTEKPIEPLTAASINEGEINVGLGGVEAYDLRDLSQTRGVSDYDYNGEC</sequence>
<reference evidence="1" key="1">
    <citation type="submission" date="2022-04" db="EMBL/GenBank/DDBJ databases">
        <title>Carnegiea gigantea Genome sequencing and assembly v2.</title>
        <authorList>
            <person name="Copetti D."/>
            <person name="Sanderson M.J."/>
            <person name="Burquez A."/>
            <person name="Wojciechowski M.F."/>
        </authorList>
    </citation>
    <scope>NUCLEOTIDE SEQUENCE</scope>
    <source>
        <strain evidence="1">SGP5-SGP5p</strain>
        <tissue evidence="1">Aerial part</tissue>
    </source>
</reference>
<evidence type="ECO:0000313" key="1">
    <source>
        <dbReference type="EMBL" id="KAJ8433722.1"/>
    </source>
</evidence>
<proteinExistence type="predicted"/>
<keyword evidence="2" id="KW-1185">Reference proteome</keyword>
<comment type="caution">
    <text evidence="1">The sequence shown here is derived from an EMBL/GenBank/DDBJ whole genome shotgun (WGS) entry which is preliminary data.</text>
</comment>
<organism evidence="1 2">
    <name type="scientific">Carnegiea gigantea</name>
    <dbReference type="NCBI Taxonomy" id="171969"/>
    <lineage>
        <taxon>Eukaryota</taxon>
        <taxon>Viridiplantae</taxon>
        <taxon>Streptophyta</taxon>
        <taxon>Embryophyta</taxon>
        <taxon>Tracheophyta</taxon>
        <taxon>Spermatophyta</taxon>
        <taxon>Magnoliopsida</taxon>
        <taxon>eudicotyledons</taxon>
        <taxon>Gunneridae</taxon>
        <taxon>Pentapetalae</taxon>
        <taxon>Caryophyllales</taxon>
        <taxon>Cactineae</taxon>
        <taxon>Cactaceae</taxon>
        <taxon>Cactoideae</taxon>
        <taxon>Echinocereeae</taxon>
        <taxon>Carnegiea</taxon>
    </lineage>
</organism>
<name>A0A9Q1Q9A9_9CARY</name>
<protein>
    <submittedName>
        <fullName evidence="1">Uncharacterized protein</fullName>
    </submittedName>
</protein>
<accession>A0A9Q1Q9A9</accession>
<dbReference type="EMBL" id="JAKOGI010000520">
    <property type="protein sequence ID" value="KAJ8433722.1"/>
    <property type="molecule type" value="Genomic_DNA"/>
</dbReference>
<dbReference type="AlphaFoldDB" id="A0A9Q1Q9A9"/>